<organism evidence="1 2">
    <name type="scientific">Aspergillus aculeatinus CBS 121060</name>
    <dbReference type="NCBI Taxonomy" id="1448322"/>
    <lineage>
        <taxon>Eukaryota</taxon>
        <taxon>Fungi</taxon>
        <taxon>Dikarya</taxon>
        <taxon>Ascomycota</taxon>
        <taxon>Pezizomycotina</taxon>
        <taxon>Eurotiomycetes</taxon>
        <taxon>Eurotiomycetidae</taxon>
        <taxon>Eurotiales</taxon>
        <taxon>Aspergillaceae</taxon>
        <taxon>Aspergillus</taxon>
        <taxon>Aspergillus subgen. Circumdati</taxon>
    </lineage>
</organism>
<protein>
    <submittedName>
        <fullName evidence="1">Uncharacterized protein</fullName>
    </submittedName>
</protein>
<sequence>MNPTQPIAPNPKSRYPHKKSRSSRIGAPSTGQPANPSPTELRYSTVPTSSLKPDQPSTSTAHLVLKPSIHPPNHPRPPSPHPLNIKLNDRSNDTNVAIRPYKLSPGRRCYGKGEWVLTTP</sequence>
<keyword evidence="2" id="KW-1185">Reference proteome</keyword>
<dbReference type="Proteomes" id="UP000249661">
    <property type="component" value="Unassembled WGS sequence"/>
</dbReference>
<accession>A0ACD1GXW4</accession>
<dbReference type="EMBL" id="KZ824985">
    <property type="protein sequence ID" value="RAH66116.1"/>
    <property type="molecule type" value="Genomic_DNA"/>
</dbReference>
<gene>
    <name evidence="1" type="ORF">BO66DRAFT_394824</name>
</gene>
<name>A0ACD1GXW4_9EURO</name>
<evidence type="ECO:0000313" key="2">
    <source>
        <dbReference type="Proteomes" id="UP000249661"/>
    </source>
</evidence>
<reference evidence="1" key="1">
    <citation type="submission" date="2018-02" db="EMBL/GenBank/DDBJ databases">
        <title>The genomes of Aspergillus section Nigri reveals drivers in fungal speciation.</title>
        <authorList>
            <consortium name="DOE Joint Genome Institute"/>
            <person name="Vesth T.C."/>
            <person name="Nybo J."/>
            <person name="Theobald S."/>
            <person name="Brandl J."/>
            <person name="Frisvad J.C."/>
            <person name="Nielsen K.F."/>
            <person name="Lyhne E.K."/>
            <person name="Kogle M.E."/>
            <person name="Kuo A."/>
            <person name="Riley R."/>
            <person name="Clum A."/>
            <person name="Nolan M."/>
            <person name="Lipzen A."/>
            <person name="Salamov A."/>
            <person name="Henrissat B."/>
            <person name="Wiebenga A."/>
            <person name="De vries R.P."/>
            <person name="Grigoriev I.V."/>
            <person name="Mortensen U.H."/>
            <person name="Andersen M.R."/>
            <person name="Baker S.E."/>
        </authorList>
    </citation>
    <scope>NUCLEOTIDE SEQUENCE</scope>
    <source>
        <strain evidence="1">CBS 121060</strain>
    </source>
</reference>
<evidence type="ECO:0000313" key="1">
    <source>
        <dbReference type="EMBL" id="RAH66116.1"/>
    </source>
</evidence>
<proteinExistence type="predicted"/>